<dbReference type="OrthoDB" id="14837at10239"/>
<sequence>MKKINKTIKILLSIYFNRKYSSYGIRWIVTVERMRKINGLKFTIKYMKAVKLHITKYIANERLLSISGSRVSVDKDGFPTKFNYIKHIIDSGDIDGIRFVMTLLTYTRAINPTKKEYLKIFPDYSTITNEFTGSNKIAIPNKIIKEFVDYYKLANPNNNNNPELQWSRDDHYLSFKSSPNGQSTLHSSYGLFSMIFVGHTILENILKIVGEKQYHEIIGNHIKKLYHDHRLFIPGKIDYLFGKISIVKDPELKMRVIAMVDYHSQFVLKKIHNSLFNKLKLIKSDRTFTQDPIFTTPTMGHRFWSMDLSAATDRFPIDLQERLLSYLYGSEISSAWKQLLIDRTYKTPEGDELHYKVGQPMGAYSSWAAFTLTHHLVVFYSARMAGIKDFTNYILLGDDIVINNDKVAKYYIRTMKRLGVELSMNKTHVSKNTYEFAKRWFKNKKEITGLPLRGILNNLNNYGIVFQELFKFHYKYPHLTNVKLTDIMFIIFKGLKIKGRIITNSQLRFNLMKINFLLRYINKLVNFDETRLFYTKFIKSEDISMVNEHNFLDFTRGMLKLGLTQKIENSVKELKTFYDDVLKNSFISNIENKNDLQYEPLINGLYNKMLIMRNSIDRIVRNKDFDIIDAMNDMRLDNPEAYLEKIKNSNKPLSNLNDMFNTAKKRIKEINEYNSEYFQDIYDFDNFSNFRPYESYYRAELSTQIDNLDMIRGAYWRDPQKETEMLQYW</sequence>
<evidence type="ECO:0000256" key="3">
    <source>
        <dbReference type="ARBA" id="ARBA00022695"/>
    </source>
</evidence>
<dbReference type="Proteomes" id="UP000201232">
    <property type="component" value="Segment"/>
</dbReference>
<keyword evidence="1 4" id="KW-0696">RNA-directed RNA polymerase</keyword>
<gene>
    <name evidence="4" type="primary">pol5</name>
</gene>
<organism evidence="4 5">
    <name type="scientific">Ophiostoma mitovirus 5</name>
    <dbReference type="NCBI Taxonomy" id="88388"/>
    <lineage>
        <taxon>Viruses</taxon>
        <taxon>Riboviria</taxon>
        <taxon>Orthornavirae</taxon>
        <taxon>Lenarviricota</taxon>
        <taxon>Howeltoviricetes</taxon>
        <taxon>Cryppavirales</taxon>
        <taxon>Mitoviridae</taxon>
        <taxon>Unuamitovirus</taxon>
        <taxon>Unuamitovirus opno5</taxon>
    </lineage>
</organism>
<dbReference type="Pfam" id="PF05919">
    <property type="entry name" value="Mitovir_RNA_pol"/>
    <property type="match status" value="1"/>
</dbReference>
<dbReference type="RefSeq" id="NP_660180.1">
    <property type="nucleotide sequence ID" value="NC_004053.1"/>
</dbReference>
<dbReference type="SUPFAM" id="SSF56672">
    <property type="entry name" value="DNA/RNA polymerases"/>
    <property type="match status" value="1"/>
</dbReference>
<keyword evidence="2" id="KW-0808">Transferase</keyword>
<reference evidence="4 5" key="1">
    <citation type="journal article" date="1999" name="Virology">
        <title>Multiple mitochondrial viruses in an isolate of the Dutch Elm disease fungus Ophiostoma novo-ulmi.</title>
        <authorList>
            <person name="Hong Y."/>
            <person name="Dover S.L."/>
            <person name="Cole T.E."/>
            <person name="Brasier C.M."/>
            <person name="Buck K.W."/>
        </authorList>
    </citation>
    <scope>NUCLEOTIDE SEQUENCE [LARGE SCALE GENOMIC DNA]</scope>
</reference>
<evidence type="ECO:0000256" key="1">
    <source>
        <dbReference type="ARBA" id="ARBA00022484"/>
    </source>
</evidence>
<dbReference type="KEGG" id="vg:951745"/>
<dbReference type="InterPro" id="IPR043502">
    <property type="entry name" value="DNA/RNA_pol_sf"/>
</dbReference>
<dbReference type="InterPro" id="IPR008686">
    <property type="entry name" value="RNA_pol_mitovir"/>
</dbReference>
<dbReference type="PANTHER" id="PTHR34456">
    <property type="entry name" value="MITOVIRUS RNA-DEPENDENT RNA POLYMERASE"/>
    <property type="match status" value="1"/>
</dbReference>
<accession>Q9WJ23</accession>
<keyword evidence="3" id="KW-0548">Nucleotidyltransferase</keyword>
<dbReference type="PANTHER" id="PTHR34456:SF9">
    <property type="entry name" value="MITOVIRUS RNA-DEPENDENT RNA POLYMERASE"/>
    <property type="match status" value="1"/>
</dbReference>
<name>Q9WJ23_9VIRU</name>
<proteinExistence type="evidence at transcript level"/>
<evidence type="ECO:0000313" key="4">
    <source>
        <dbReference type="EMBL" id="CAB42653.1"/>
    </source>
</evidence>
<evidence type="ECO:0000313" key="5">
    <source>
        <dbReference type="Proteomes" id="UP000201232"/>
    </source>
</evidence>
<dbReference type="EMBL" id="AJ132755">
    <property type="protein sequence ID" value="CAB42653.1"/>
    <property type="molecule type" value="mRNA"/>
</dbReference>
<evidence type="ECO:0000256" key="2">
    <source>
        <dbReference type="ARBA" id="ARBA00022679"/>
    </source>
</evidence>
<dbReference type="GeneID" id="951745"/>
<dbReference type="GO" id="GO:0003968">
    <property type="term" value="F:RNA-directed RNA polymerase activity"/>
    <property type="evidence" value="ECO:0007669"/>
    <property type="project" value="UniProtKB-KW"/>
</dbReference>
<protein>
    <submittedName>
        <fullName evidence="4">RNA-dependent RNA polymerase, putative</fullName>
    </submittedName>
</protein>
<keyword evidence="5" id="KW-1185">Reference proteome</keyword>